<dbReference type="OrthoDB" id="7274111at2"/>
<keyword evidence="1" id="KW-0805">Transcription regulation</keyword>
<dbReference type="Pfam" id="PF01614">
    <property type="entry name" value="IclR_C"/>
    <property type="match status" value="1"/>
</dbReference>
<dbReference type="InterPro" id="IPR036388">
    <property type="entry name" value="WH-like_DNA-bd_sf"/>
</dbReference>
<dbReference type="RefSeq" id="WP_005272160.1">
    <property type="nucleotide sequence ID" value="NZ_ANPE02000207.1"/>
</dbReference>
<keyword evidence="3" id="KW-0804">Transcription</keyword>
<dbReference type="InterPro" id="IPR014757">
    <property type="entry name" value="Tscrpt_reg_IclR_C"/>
</dbReference>
<dbReference type="Gene3D" id="3.30.450.40">
    <property type="match status" value="1"/>
</dbReference>
<protein>
    <submittedName>
        <fullName evidence="6">IclR family transcriptional regulator</fullName>
    </submittedName>
</protein>
<evidence type="ECO:0000313" key="7">
    <source>
        <dbReference type="Proteomes" id="UP000010729"/>
    </source>
</evidence>
<dbReference type="InterPro" id="IPR005471">
    <property type="entry name" value="Tscrpt_reg_IclR_N"/>
</dbReference>
<evidence type="ECO:0000313" key="6">
    <source>
        <dbReference type="EMBL" id="EMY33016.1"/>
    </source>
</evidence>
<dbReference type="InterPro" id="IPR029016">
    <property type="entry name" value="GAF-like_dom_sf"/>
</dbReference>
<name>N1URG5_9MICC</name>
<accession>N1URG5</accession>
<dbReference type="PANTHER" id="PTHR30136:SF35">
    <property type="entry name" value="HTH-TYPE TRANSCRIPTIONAL REGULATOR RV1719"/>
    <property type="match status" value="1"/>
</dbReference>
<dbReference type="PROSITE" id="PS51078">
    <property type="entry name" value="ICLR_ED"/>
    <property type="match status" value="1"/>
</dbReference>
<evidence type="ECO:0000256" key="1">
    <source>
        <dbReference type="ARBA" id="ARBA00023015"/>
    </source>
</evidence>
<dbReference type="PROSITE" id="PS51077">
    <property type="entry name" value="HTH_ICLR"/>
    <property type="match status" value="1"/>
</dbReference>
<comment type="caution">
    <text evidence="6">The sequence shown here is derived from an EMBL/GenBank/DDBJ whole genome shotgun (WGS) entry which is preliminary data.</text>
</comment>
<dbReference type="AlphaFoldDB" id="N1URG5"/>
<keyword evidence="7" id="KW-1185">Reference proteome</keyword>
<dbReference type="GO" id="GO:0045892">
    <property type="term" value="P:negative regulation of DNA-templated transcription"/>
    <property type="evidence" value="ECO:0007669"/>
    <property type="project" value="TreeGrafter"/>
</dbReference>
<dbReference type="InterPro" id="IPR036390">
    <property type="entry name" value="WH_DNA-bd_sf"/>
</dbReference>
<evidence type="ECO:0000259" key="4">
    <source>
        <dbReference type="PROSITE" id="PS51077"/>
    </source>
</evidence>
<dbReference type="SUPFAM" id="SSF55781">
    <property type="entry name" value="GAF domain-like"/>
    <property type="match status" value="1"/>
</dbReference>
<gene>
    <name evidence="6" type="ORF">D477_017112</name>
</gene>
<dbReference type="Proteomes" id="UP000010729">
    <property type="component" value="Unassembled WGS sequence"/>
</dbReference>
<feature type="domain" description="IclR-ED" evidence="5">
    <location>
        <begin position="80"/>
        <end position="262"/>
    </location>
</feature>
<dbReference type="Gene3D" id="1.10.10.10">
    <property type="entry name" value="Winged helix-like DNA-binding domain superfamily/Winged helix DNA-binding domain"/>
    <property type="match status" value="1"/>
</dbReference>
<organism evidence="6 7">
    <name type="scientific">Arthrobacter crystallopoietes BAB-32</name>
    <dbReference type="NCBI Taxonomy" id="1246476"/>
    <lineage>
        <taxon>Bacteria</taxon>
        <taxon>Bacillati</taxon>
        <taxon>Actinomycetota</taxon>
        <taxon>Actinomycetes</taxon>
        <taxon>Micrococcales</taxon>
        <taxon>Micrococcaceae</taxon>
        <taxon>Crystallibacter</taxon>
    </lineage>
</organism>
<dbReference type="SUPFAM" id="SSF46785">
    <property type="entry name" value="Winged helix' DNA-binding domain"/>
    <property type="match status" value="1"/>
</dbReference>
<keyword evidence="2" id="KW-0238">DNA-binding</keyword>
<dbReference type="InterPro" id="IPR050707">
    <property type="entry name" value="HTH_MetabolicPath_Reg"/>
</dbReference>
<dbReference type="SMART" id="SM00346">
    <property type="entry name" value="HTH_ICLR"/>
    <property type="match status" value="1"/>
</dbReference>
<reference evidence="6 7" key="1">
    <citation type="journal article" date="2013" name="Genome Announc.">
        <title>Draft Genome Sequence of Arthrobacter crystallopoietes Strain BAB-32, Revealing Genes for Bioremediation.</title>
        <authorList>
            <person name="Joshi M.N."/>
            <person name="Pandit A.S."/>
            <person name="Sharma A."/>
            <person name="Pandya R.V."/>
            <person name="Desai S.M."/>
            <person name="Saxena A.K."/>
            <person name="Bagatharia S.B."/>
        </authorList>
    </citation>
    <scope>NUCLEOTIDE SEQUENCE [LARGE SCALE GENOMIC DNA]</scope>
    <source>
        <strain evidence="6 7">BAB-32</strain>
    </source>
</reference>
<dbReference type="PANTHER" id="PTHR30136">
    <property type="entry name" value="HELIX-TURN-HELIX TRANSCRIPTIONAL REGULATOR, ICLR FAMILY"/>
    <property type="match status" value="1"/>
</dbReference>
<dbReference type="GO" id="GO:0003677">
    <property type="term" value="F:DNA binding"/>
    <property type="evidence" value="ECO:0007669"/>
    <property type="project" value="UniProtKB-KW"/>
</dbReference>
<dbReference type="EMBL" id="ANPE02000207">
    <property type="protein sequence ID" value="EMY33016.1"/>
    <property type="molecule type" value="Genomic_DNA"/>
</dbReference>
<evidence type="ECO:0000259" key="5">
    <source>
        <dbReference type="PROSITE" id="PS51078"/>
    </source>
</evidence>
<sequence length="262" mass="29193">MPSNEDSTAESTDTQDLINKSVVKAINLLRELGRHPRGVTVTDIAHKVGMTRPTAFRLLLSMEREGFVDRKDNLYTVGWDLLRLGRQTDLTFGMAARVQPYIEQLAEQLNEYTAFVLMKGELDYDIIAEAAAASRMLSVSAIHQRFPLHASAFGKIMLAELPDDRIAEILPAKLPHFTNETIMDRDTLLQELHAVRRQSYAVLDSELEEGLFAVAVGCYDADGRLFGALSATGPEQRMKTGKLPHILESLHTTADEISRILS</sequence>
<feature type="domain" description="HTH iclR-type" evidence="4">
    <location>
        <begin position="19"/>
        <end position="79"/>
    </location>
</feature>
<evidence type="ECO:0000256" key="3">
    <source>
        <dbReference type="ARBA" id="ARBA00023163"/>
    </source>
</evidence>
<evidence type="ECO:0000256" key="2">
    <source>
        <dbReference type="ARBA" id="ARBA00023125"/>
    </source>
</evidence>
<dbReference type="GO" id="GO:0003700">
    <property type="term" value="F:DNA-binding transcription factor activity"/>
    <property type="evidence" value="ECO:0007669"/>
    <property type="project" value="TreeGrafter"/>
</dbReference>
<dbReference type="Pfam" id="PF09339">
    <property type="entry name" value="HTH_IclR"/>
    <property type="match status" value="1"/>
</dbReference>
<proteinExistence type="predicted"/>